<comment type="caution">
    <text evidence="2">The sequence shown here is derived from an EMBL/GenBank/DDBJ whole genome shotgun (WGS) entry which is preliminary data.</text>
</comment>
<name>A0ABD2QLS6_9PLAT</name>
<sequence length="72" mass="8404">MLDPRSDWLGLKHQQYRRAHGHFRSQSHSEDIPALRTLKRQEETFSMPKAPQESSASSPSRQARIHRQDNVP</sequence>
<reference evidence="2 3" key="1">
    <citation type="submission" date="2024-11" db="EMBL/GenBank/DDBJ databases">
        <title>Adaptive evolution of stress response genes in parasites aligns with host niche diversity.</title>
        <authorList>
            <person name="Hahn C."/>
            <person name="Resl P."/>
        </authorList>
    </citation>
    <scope>NUCLEOTIDE SEQUENCE [LARGE SCALE GENOMIC DNA]</scope>
    <source>
        <strain evidence="2">EGGRZ-B1_66</strain>
        <tissue evidence="2">Body</tissue>
    </source>
</reference>
<organism evidence="2 3">
    <name type="scientific">Cichlidogyrus casuarinus</name>
    <dbReference type="NCBI Taxonomy" id="1844966"/>
    <lineage>
        <taxon>Eukaryota</taxon>
        <taxon>Metazoa</taxon>
        <taxon>Spiralia</taxon>
        <taxon>Lophotrochozoa</taxon>
        <taxon>Platyhelminthes</taxon>
        <taxon>Monogenea</taxon>
        <taxon>Monopisthocotylea</taxon>
        <taxon>Dactylogyridea</taxon>
        <taxon>Ancyrocephalidae</taxon>
        <taxon>Cichlidogyrus</taxon>
    </lineage>
</organism>
<proteinExistence type="predicted"/>
<evidence type="ECO:0000256" key="1">
    <source>
        <dbReference type="SAM" id="MobiDB-lite"/>
    </source>
</evidence>
<dbReference type="Proteomes" id="UP001626550">
    <property type="component" value="Unassembled WGS sequence"/>
</dbReference>
<accession>A0ABD2QLS6</accession>
<keyword evidence="3" id="KW-1185">Reference proteome</keyword>
<evidence type="ECO:0000313" key="3">
    <source>
        <dbReference type="Proteomes" id="UP001626550"/>
    </source>
</evidence>
<evidence type="ECO:0000313" key="2">
    <source>
        <dbReference type="EMBL" id="KAL3319691.1"/>
    </source>
</evidence>
<dbReference type="AlphaFoldDB" id="A0ABD2QLS6"/>
<feature type="region of interest" description="Disordered" evidence="1">
    <location>
        <begin position="40"/>
        <end position="72"/>
    </location>
</feature>
<gene>
    <name evidence="2" type="ORF">Ciccas_001637</name>
</gene>
<feature type="compositionally biased region" description="Polar residues" evidence="1">
    <location>
        <begin position="52"/>
        <end position="61"/>
    </location>
</feature>
<dbReference type="EMBL" id="JBJKFK010000110">
    <property type="protein sequence ID" value="KAL3319691.1"/>
    <property type="molecule type" value="Genomic_DNA"/>
</dbReference>
<protein>
    <submittedName>
        <fullName evidence="2">Uncharacterized protein</fullName>
    </submittedName>
</protein>